<evidence type="ECO:0000313" key="2">
    <source>
        <dbReference type="Proteomes" id="UP000501982"/>
    </source>
</evidence>
<dbReference type="EMBL" id="CP051672">
    <property type="protein sequence ID" value="QJE30039.1"/>
    <property type="molecule type" value="Genomic_DNA"/>
</dbReference>
<dbReference type="AlphaFoldDB" id="A0A7L5EL39"/>
<reference evidence="1 2" key="1">
    <citation type="submission" date="2020-04" db="EMBL/GenBank/DDBJ databases">
        <title>Complete Genomes and Methylome analysis of CBBP consortium that reverse antibiotic-induced susceptibility to vancomycin-resistant Enterococcus faecium infection.</title>
        <authorList>
            <person name="Fomenkov A."/>
            <person name="Zhang Z."/>
            <person name="Pamer E."/>
            <person name="Roberts R.J."/>
        </authorList>
    </citation>
    <scope>NUCLEOTIDE SEQUENCE [LARGE SCALE GENOMIC DNA]</scope>
    <source>
        <strain evidence="2">CBBP</strain>
    </source>
</reference>
<accession>A0A7L5EL39</accession>
<protein>
    <submittedName>
        <fullName evidence="1">Uncharacterized protein</fullName>
    </submittedName>
</protein>
<gene>
    <name evidence="1" type="ORF">HHO38_17865</name>
</gene>
<sequence>MMNQITAIPEKIYQDEVVLFLADRYHTTPRKVLGRFLEQNGHAPEANTGVFRLEENEMAILRDMILLKQK</sequence>
<organism evidence="1 2">
    <name type="scientific">Parabacteroides distasonis</name>
    <dbReference type="NCBI Taxonomy" id="823"/>
    <lineage>
        <taxon>Bacteria</taxon>
        <taxon>Pseudomonadati</taxon>
        <taxon>Bacteroidota</taxon>
        <taxon>Bacteroidia</taxon>
        <taxon>Bacteroidales</taxon>
        <taxon>Tannerellaceae</taxon>
        <taxon>Parabacteroides</taxon>
    </lineage>
</organism>
<evidence type="ECO:0000313" key="1">
    <source>
        <dbReference type="EMBL" id="QJE30039.1"/>
    </source>
</evidence>
<dbReference type="Proteomes" id="UP000501982">
    <property type="component" value="Chromosome"/>
</dbReference>
<name>A0A7L5EL39_PARDI</name>
<proteinExistence type="predicted"/>
<dbReference type="RefSeq" id="WP_170106163.1">
    <property type="nucleotide sequence ID" value="NZ_CP051672.1"/>
</dbReference>